<reference evidence="2 3" key="1">
    <citation type="submission" date="2024-08" db="EMBL/GenBank/DDBJ databases">
        <title>Insights into the chromosomal genome structure of Flemingia macrophylla.</title>
        <authorList>
            <person name="Ding Y."/>
            <person name="Zhao Y."/>
            <person name="Bi W."/>
            <person name="Wu M."/>
            <person name="Zhao G."/>
            <person name="Gong Y."/>
            <person name="Li W."/>
            <person name="Zhang P."/>
        </authorList>
    </citation>
    <scope>NUCLEOTIDE SEQUENCE [LARGE SCALE GENOMIC DNA]</scope>
    <source>
        <strain evidence="2">DYQJB</strain>
        <tissue evidence="2">Leaf</tissue>
    </source>
</reference>
<dbReference type="AlphaFoldDB" id="A0ABD1LJQ1"/>
<proteinExistence type="predicted"/>
<feature type="region of interest" description="Disordered" evidence="1">
    <location>
        <begin position="527"/>
        <end position="561"/>
    </location>
</feature>
<organism evidence="2 3">
    <name type="scientific">Flemingia macrophylla</name>
    <dbReference type="NCBI Taxonomy" id="520843"/>
    <lineage>
        <taxon>Eukaryota</taxon>
        <taxon>Viridiplantae</taxon>
        <taxon>Streptophyta</taxon>
        <taxon>Embryophyta</taxon>
        <taxon>Tracheophyta</taxon>
        <taxon>Spermatophyta</taxon>
        <taxon>Magnoliopsida</taxon>
        <taxon>eudicotyledons</taxon>
        <taxon>Gunneridae</taxon>
        <taxon>Pentapetalae</taxon>
        <taxon>rosids</taxon>
        <taxon>fabids</taxon>
        <taxon>Fabales</taxon>
        <taxon>Fabaceae</taxon>
        <taxon>Papilionoideae</taxon>
        <taxon>50 kb inversion clade</taxon>
        <taxon>NPAAA clade</taxon>
        <taxon>indigoferoid/millettioid clade</taxon>
        <taxon>Phaseoleae</taxon>
        <taxon>Flemingia</taxon>
    </lineage>
</organism>
<feature type="region of interest" description="Disordered" evidence="1">
    <location>
        <begin position="465"/>
        <end position="508"/>
    </location>
</feature>
<accession>A0ABD1LJQ1</accession>
<feature type="region of interest" description="Disordered" evidence="1">
    <location>
        <begin position="649"/>
        <end position="701"/>
    </location>
</feature>
<feature type="compositionally biased region" description="Polar residues" evidence="1">
    <location>
        <begin position="655"/>
        <end position="666"/>
    </location>
</feature>
<feature type="compositionally biased region" description="Polar residues" evidence="1">
    <location>
        <begin position="1084"/>
        <end position="1096"/>
    </location>
</feature>
<feature type="region of interest" description="Disordered" evidence="1">
    <location>
        <begin position="102"/>
        <end position="161"/>
    </location>
</feature>
<evidence type="ECO:0000313" key="2">
    <source>
        <dbReference type="EMBL" id="KAL2323759.1"/>
    </source>
</evidence>
<dbReference type="Proteomes" id="UP001603857">
    <property type="component" value="Unassembled WGS sequence"/>
</dbReference>
<feature type="region of interest" description="Disordered" evidence="1">
    <location>
        <begin position="1150"/>
        <end position="1182"/>
    </location>
</feature>
<feature type="region of interest" description="Disordered" evidence="1">
    <location>
        <begin position="18"/>
        <end position="39"/>
    </location>
</feature>
<feature type="compositionally biased region" description="Polar residues" evidence="1">
    <location>
        <begin position="686"/>
        <end position="701"/>
    </location>
</feature>
<feature type="region of interest" description="Disordered" evidence="1">
    <location>
        <begin position="988"/>
        <end position="1013"/>
    </location>
</feature>
<name>A0ABD1LJQ1_9FABA</name>
<evidence type="ECO:0000256" key="1">
    <source>
        <dbReference type="SAM" id="MobiDB-lite"/>
    </source>
</evidence>
<dbReference type="EMBL" id="JBGMDY010000009">
    <property type="protein sequence ID" value="KAL2323759.1"/>
    <property type="molecule type" value="Genomic_DNA"/>
</dbReference>
<keyword evidence="3" id="KW-1185">Reference proteome</keyword>
<evidence type="ECO:0000313" key="3">
    <source>
        <dbReference type="Proteomes" id="UP001603857"/>
    </source>
</evidence>
<comment type="caution">
    <text evidence="2">The sequence shown here is derived from an EMBL/GenBank/DDBJ whole genome shotgun (WGS) entry which is preliminary data.</text>
</comment>
<gene>
    <name evidence="2" type="ORF">Fmac_028138</name>
</gene>
<feature type="compositionally biased region" description="Basic residues" evidence="1">
    <location>
        <begin position="1169"/>
        <end position="1179"/>
    </location>
</feature>
<feature type="compositionally biased region" description="Basic and acidic residues" evidence="1">
    <location>
        <begin position="667"/>
        <end position="683"/>
    </location>
</feature>
<feature type="compositionally biased region" description="Basic and acidic residues" evidence="1">
    <location>
        <begin position="103"/>
        <end position="118"/>
    </location>
</feature>
<protein>
    <submittedName>
        <fullName evidence="2">Uncharacterized protein</fullName>
    </submittedName>
</protein>
<feature type="region of interest" description="Disordered" evidence="1">
    <location>
        <begin position="261"/>
        <end position="281"/>
    </location>
</feature>
<feature type="region of interest" description="Disordered" evidence="1">
    <location>
        <begin position="1035"/>
        <end position="1096"/>
    </location>
</feature>
<feature type="compositionally biased region" description="Polar residues" evidence="1">
    <location>
        <begin position="1153"/>
        <end position="1168"/>
    </location>
</feature>
<sequence>MESRWRLNMFSQKLNKKQYKNSDGFGKLSMGNEMGNNNTSAIKEEDNISEAEKNTFQEDTSELAKGVSQDIHAGSDKEENHNIPTSIARNVMEKASNDITNELGKDTCQEDGHSEYVKGKTQTIATDEAKDDDTQEKAIWSASNHTTGMLENDSTEGDTRADDVNMENQFLPTTEAEGVQDKATGLVSEDATTELGKVTLQEDSHAGHENMENQMLPTAEAEGVQEKAAGVVSEDATTELGQVTLQEDSHADDVKEKMKMIPTDEAESVQDKASGDVSEDATAEIGKVTLQENSHADDVKEKVEMVPTDEAKDVQEEATGINPNNAASVFENALLGEDTSKTDMNVENMHPTFDVEDVQEKATGMASDCTRISLENGLLKEDAHEDDSNVDHQKHQTVEGKDDHIAARLDFDDTTGEFEDKLQEDKQDGNVVIPISIGIDVEGKTTISASDDLLNLTNSFEDAGNGITEVRQPEKSPSAGLVEAEDGNPESLSGSSLEGNEEYEKQEESCLIEHQLVTYSHRLNHEPSIQHGDETTEVSQTEKSPNAGPVEAEDGDSENLSSSTLEGILEYEKLEESCLTEPISVTYNHHLIKEPSIQHADEEETTILMMNDVNMSNNIQIQESSSVHSDNDEPVKFLSVQSFLGTKSPLDENLIDTNSHSQQTKDGGQEKAMESHEKLDGKNVNEFGNNSSETISDSLSIDNKTNGNSLSKVNYATEDSLNSHIESFLEDNPLKFDHEENCKVLYEESTLRRSRSTNENSHDYKPGQCMKDSLEEYKYGMVYTCDMAIGSNGDCNGEKKTLHGSIVSRLVTKDPVEEPEVTENGVLFDAYASNSNKASEERGAAASGEKHSVVPEAKRISLIPGLTVVDCRHEEGENRKNKIEETNEKPEASHVKVNTFEETEILGQCNSDLVTINQEESFPMQNVSSLLHICDCHQDNVNQSKSLTAISKSDWKQTNESKTFGSNLDSSMLTVPPVDLVGNESLEEEGEEYLQHTEEASSEGAELTTSTATKSIEPCSNNYIFANGGCETRDSVSRLSTESNPDHPNIIQKSPSFNLNLRKEARPEELSDQTPLLPQDKSANKSLSKQTSLNLTKSMPHDEYEQCMLHSEEMPVEEKIVTMERSYSRKSKAPFICLLREEEEAHLLDRPQIQDNHVGTKNAVSSATSHKRKEKRKPRSPFFSSCMCCATVP</sequence>